<dbReference type="PANTHER" id="PTHR33103:SF27">
    <property type="entry name" value="OS04G0594700 PROTEIN"/>
    <property type="match status" value="1"/>
</dbReference>
<sequence>MHNQLRMKHADGKAYEGFISRRIRFIISDDLQVLPASISKTRLLLLRQGLRDNSGVQEWNISVDLQEVLQLLHHSMLSKTPLTDVLLPEHGHHSITRFISFTSPTSNE</sequence>
<accession>A0A2P5DWQ4</accession>
<dbReference type="OrthoDB" id="1099638at2759"/>
<dbReference type="Proteomes" id="UP000237105">
    <property type="component" value="Unassembled WGS sequence"/>
</dbReference>
<dbReference type="Pfam" id="PF05056">
    <property type="entry name" value="DUF674"/>
    <property type="match status" value="1"/>
</dbReference>
<dbReference type="EMBL" id="JXTB01000012">
    <property type="protein sequence ID" value="PON77710.1"/>
    <property type="molecule type" value="Genomic_DNA"/>
</dbReference>
<dbReference type="InterPro" id="IPR007750">
    <property type="entry name" value="DUF674"/>
</dbReference>
<keyword evidence="2" id="KW-1185">Reference proteome</keyword>
<organism evidence="1 2">
    <name type="scientific">Parasponia andersonii</name>
    <name type="common">Sponia andersonii</name>
    <dbReference type="NCBI Taxonomy" id="3476"/>
    <lineage>
        <taxon>Eukaryota</taxon>
        <taxon>Viridiplantae</taxon>
        <taxon>Streptophyta</taxon>
        <taxon>Embryophyta</taxon>
        <taxon>Tracheophyta</taxon>
        <taxon>Spermatophyta</taxon>
        <taxon>Magnoliopsida</taxon>
        <taxon>eudicotyledons</taxon>
        <taxon>Gunneridae</taxon>
        <taxon>Pentapetalae</taxon>
        <taxon>rosids</taxon>
        <taxon>fabids</taxon>
        <taxon>Rosales</taxon>
        <taxon>Cannabaceae</taxon>
        <taxon>Parasponia</taxon>
    </lineage>
</organism>
<reference evidence="2" key="1">
    <citation type="submission" date="2016-06" db="EMBL/GenBank/DDBJ databases">
        <title>Parallel loss of symbiosis genes in relatives of nitrogen-fixing non-legume Parasponia.</title>
        <authorList>
            <person name="Van Velzen R."/>
            <person name="Holmer R."/>
            <person name="Bu F."/>
            <person name="Rutten L."/>
            <person name="Van Zeijl A."/>
            <person name="Liu W."/>
            <person name="Santuari L."/>
            <person name="Cao Q."/>
            <person name="Sharma T."/>
            <person name="Shen D."/>
            <person name="Roswanjaya Y."/>
            <person name="Wardhani T."/>
            <person name="Kalhor M.S."/>
            <person name="Jansen J."/>
            <person name="Van den Hoogen J."/>
            <person name="Gungor B."/>
            <person name="Hartog M."/>
            <person name="Hontelez J."/>
            <person name="Verver J."/>
            <person name="Yang W.-C."/>
            <person name="Schijlen E."/>
            <person name="Repin R."/>
            <person name="Schilthuizen M."/>
            <person name="Schranz E."/>
            <person name="Heidstra R."/>
            <person name="Miyata K."/>
            <person name="Fedorova E."/>
            <person name="Kohlen W."/>
            <person name="Bisseling T."/>
            <person name="Smit S."/>
            <person name="Geurts R."/>
        </authorList>
    </citation>
    <scope>NUCLEOTIDE SEQUENCE [LARGE SCALE GENOMIC DNA]</scope>
    <source>
        <strain evidence="2">cv. WU1-14</strain>
    </source>
</reference>
<proteinExistence type="predicted"/>
<name>A0A2P5DWQ4_PARAD</name>
<comment type="caution">
    <text evidence="1">The sequence shown here is derived from an EMBL/GenBank/DDBJ whole genome shotgun (WGS) entry which is preliminary data.</text>
</comment>
<evidence type="ECO:0000313" key="2">
    <source>
        <dbReference type="Proteomes" id="UP000237105"/>
    </source>
</evidence>
<gene>
    <name evidence="1" type="ORF">PanWU01x14_024660</name>
</gene>
<dbReference type="AlphaFoldDB" id="A0A2P5DWQ4"/>
<dbReference type="PANTHER" id="PTHR33103">
    <property type="entry name" value="OS01G0153900 PROTEIN"/>
    <property type="match status" value="1"/>
</dbReference>
<evidence type="ECO:0000313" key="1">
    <source>
        <dbReference type="EMBL" id="PON77710.1"/>
    </source>
</evidence>
<protein>
    <submittedName>
        <fullName evidence="1">Uncharacterized protein</fullName>
    </submittedName>
</protein>